<reference evidence="4" key="2">
    <citation type="submission" date="2020-09" db="EMBL/GenBank/DDBJ databases">
        <authorList>
            <person name="Sun Q."/>
            <person name="Ohkuma M."/>
        </authorList>
    </citation>
    <scope>NUCLEOTIDE SEQUENCE</scope>
    <source>
        <strain evidence="4">JCM 15325</strain>
    </source>
</reference>
<dbReference type="EMBL" id="BMOK01000007">
    <property type="protein sequence ID" value="GGL55279.1"/>
    <property type="molecule type" value="Genomic_DNA"/>
</dbReference>
<dbReference type="PANTHER" id="PTHR43333">
    <property type="entry name" value="2-HACID_DH_C DOMAIN-CONTAINING PROTEIN"/>
    <property type="match status" value="1"/>
</dbReference>
<evidence type="ECO:0000256" key="2">
    <source>
        <dbReference type="ARBA" id="ARBA00023027"/>
    </source>
</evidence>
<dbReference type="InterPro" id="IPR036291">
    <property type="entry name" value="NAD(P)-bd_dom_sf"/>
</dbReference>
<reference evidence="4" key="1">
    <citation type="journal article" date="2014" name="Int. J. Syst. Evol. Microbiol.">
        <title>Complete genome sequence of Corynebacterium casei LMG S-19264T (=DSM 44701T), isolated from a smear-ripened cheese.</title>
        <authorList>
            <consortium name="US DOE Joint Genome Institute (JGI-PGF)"/>
            <person name="Walter F."/>
            <person name="Albersmeier A."/>
            <person name="Kalinowski J."/>
            <person name="Ruckert C."/>
        </authorList>
    </citation>
    <scope>NUCLEOTIDE SEQUENCE</scope>
    <source>
        <strain evidence="4">JCM 15325</strain>
    </source>
</reference>
<keyword evidence="2" id="KW-0520">NAD</keyword>
<keyword evidence="5" id="KW-1185">Reference proteome</keyword>
<dbReference type="InterPro" id="IPR006140">
    <property type="entry name" value="D-isomer_DH_NAD-bd"/>
</dbReference>
<proteinExistence type="predicted"/>
<feature type="domain" description="D-isomer specific 2-hydroxyacid dehydrogenase NAD-binding" evidence="3">
    <location>
        <begin position="108"/>
        <end position="281"/>
    </location>
</feature>
<dbReference type="AlphaFoldDB" id="A0A917S3L8"/>
<dbReference type="PANTHER" id="PTHR43333:SF1">
    <property type="entry name" value="D-ISOMER SPECIFIC 2-HYDROXYACID DEHYDROGENASE NAD-BINDING DOMAIN-CONTAINING PROTEIN"/>
    <property type="match status" value="1"/>
</dbReference>
<dbReference type="CDD" id="cd05300">
    <property type="entry name" value="2-Hacid_dh_1"/>
    <property type="match status" value="1"/>
</dbReference>
<dbReference type="SUPFAM" id="SSF51735">
    <property type="entry name" value="NAD(P)-binding Rossmann-fold domains"/>
    <property type="match status" value="1"/>
</dbReference>
<accession>A0A917S3L8</accession>
<keyword evidence="1" id="KW-0560">Oxidoreductase</keyword>
<dbReference type="Pfam" id="PF02826">
    <property type="entry name" value="2-Hacid_dh_C"/>
    <property type="match status" value="1"/>
</dbReference>
<gene>
    <name evidence="4" type="ORF">GCM10007968_19240</name>
</gene>
<evidence type="ECO:0000256" key="1">
    <source>
        <dbReference type="ARBA" id="ARBA00023002"/>
    </source>
</evidence>
<dbReference type="RefSeq" id="WP_229727553.1">
    <property type="nucleotide sequence ID" value="NZ_BMOK01000007.1"/>
</dbReference>
<sequence length="320" mass="35399">MAKKKVVFGFNEEFYLPDSLKEKMKKDFQDAFQFSEVSSDSELDRLNDTDTFIGWPTDKMIQAMSHLRWLQLPSAGANDFVNHPLLADDVVITNASGVFGVSGAEHILALILAFARGLPVHMSQTAKHIWQPNEHSLLIEGSTVGIIGLGDIGTEAAVRLKAFGARVIGVRRHVHNKPDFIDRLYGMDQINQALGESDFVVNVLPLTAETDGLFDSDRFTRMKQDAFFINVGRGQTVDERALIHALTTGKLGGAGLDVTSEEPLPKTSELWDLPNIVITSHSLGIAPGKPERLAALIRRNLGNYRDKKPLVNRVNRKLGY</sequence>
<dbReference type="GO" id="GO:0016491">
    <property type="term" value="F:oxidoreductase activity"/>
    <property type="evidence" value="ECO:0007669"/>
    <property type="project" value="UniProtKB-KW"/>
</dbReference>
<evidence type="ECO:0000313" key="5">
    <source>
        <dbReference type="Proteomes" id="UP000654670"/>
    </source>
</evidence>
<evidence type="ECO:0000259" key="3">
    <source>
        <dbReference type="Pfam" id="PF02826"/>
    </source>
</evidence>
<comment type="caution">
    <text evidence="4">The sequence shown here is derived from an EMBL/GenBank/DDBJ whole genome shotgun (WGS) entry which is preliminary data.</text>
</comment>
<dbReference type="SUPFAM" id="SSF52283">
    <property type="entry name" value="Formate/glycerate dehydrogenase catalytic domain-like"/>
    <property type="match status" value="1"/>
</dbReference>
<dbReference type="Proteomes" id="UP000654670">
    <property type="component" value="Unassembled WGS sequence"/>
</dbReference>
<dbReference type="GO" id="GO:0051287">
    <property type="term" value="F:NAD binding"/>
    <property type="evidence" value="ECO:0007669"/>
    <property type="project" value="InterPro"/>
</dbReference>
<organism evidence="4 5">
    <name type="scientific">Sporolactobacillus putidus</name>
    <dbReference type="NCBI Taxonomy" id="492735"/>
    <lineage>
        <taxon>Bacteria</taxon>
        <taxon>Bacillati</taxon>
        <taxon>Bacillota</taxon>
        <taxon>Bacilli</taxon>
        <taxon>Bacillales</taxon>
        <taxon>Sporolactobacillaceae</taxon>
        <taxon>Sporolactobacillus</taxon>
    </lineage>
</organism>
<evidence type="ECO:0000313" key="4">
    <source>
        <dbReference type="EMBL" id="GGL55279.1"/>
    </source>
</evidence>
<protein>
    <submittedName>
        <fullName evidence="4">3-phosphoglycerate dehydrogenase</fullName>
    </submittedName>
</protein>
<name>A0A917S3L8_9BACL</name>
<dbReference type="Gene3D" id="3.40.50.720">
    <property type="entry name" value="NAD(P)-binding Rossmann-like Domain"/>
    <property type="match status" value="2"/>
</dbReference>